<feature type="compositionally biased region" description="Polar residues" evidence="6">
    <location>
        <begin position="847"/>
        <end position="859"/>
    </location>
</feature>
<dbReference type="Pfam" id="PF07676">
    <property type="entry name" value="PD40"/>
    <property type="match status" value="1"/>
</dbReference>
<dbReference type="SUPFAM" id="SSF82171">
    <property type="entry name" value="DPP6 N-terminal domain-like"/>
    <property type="match status" value="1"/>
</dbReference>
<feature type="transmembrane region" description="Helical" evidence="7">
    <location>
        <begin position="80"/>
        <end position="105"/>
    </location>
</feature>
<feature type="transmembrane region" description="Helical" evidence="7">
    <location>
        <begin position="403"/>
        <end position="424"/>
    </location>
</feature>
<dbReference type="SUPFAM" id="SSF103473">
    <property type="entry name" value="MFS general substrate transporter"/>
    <property type="match status" value="1"/>
</dbReference>
<protein>
    <submittedName>
        <fullName evidence="9">Dipeptidyl-peptidase 5</fullName>
    </submittedName>
</protein>
<dbReference type="SUPFAM" id="SSF53474">
    <property type="entry name" value="alpha/beta-Hydrolases"/>
    <property type="match status" value="1"/>
</dbReference>
<dbReference type="Gene3D" id="2.120.10.30">
    <property type="entry name" value="TolB, C-terminal domain"/>
    <property type="match status" value="1"/>
</dbReference>
<dbReference type="Pfam" id="PF00326">
    <property type="entry name" value="Peptidase_S9"/>
    <property type="match status" value="1"/>
</dbReference>
<comment type="caution">
    <text evidence="9">The sequence shown here is derived from an EMBL/GenBank/DDBJ whole genome shotgun (WGS) entry which is preliminary data.</text>
</comment>
<dbReference type="EMBL" id="JAKJXO020000014">
    <property type="protein sequence ID" value="KAL1596592.1"/>
    <property type="molecule type" value="Genomic_DNA"/>
</dbReference>
<feature type="transmembrane region" description="Helical" evidence="7">
    <location>
        <begin position="47"/>
        <end position="68"/>
    </location>
</feature>
<accession>A0ABR3QXV9</accession>
<feature type="compositionally biased region" description="Acidic residues" evidence="6">
    <location>
        <begin position="519"/>
        <end position="531"/>
    </location>
</feature>
<evidence type="ECO:0000256" key="7">
    <source>
        <dbReference type="SAM" id="Phobius"/>
    </source>
</evidence>
<name>A0ABR3QXV9_9PLEO</name>
<reference evidence="9 10" key="1">
    <citation type="submission" date="2024-02" db="EMBL/GenBank/DDBJ databases">
        <title>De novo assembly and annotation of 12 fungi associated with fruit tree decline syndrome in Ontario, Canada.</title>
        <authorList>
            <person name="Sulman M."/>
            <person name="Ellouze W."/>
            <person name="Ilyukhin E."/>
        </authorList>
    </citation>
    <scope>NUCLEOTIDE SEQUENCE [LARGE SCALE GENOMIC DNA]</scope>
    <source>
        <strain evidence="9 10">M42-189</strain>
    </source>
</reference>
<dbReference type="Gene3D" id="1.20.1250.20">
    <property type="entry name" value="MFS general substrate transporter like domains"/>
    <property type="match status" value="1"/>
</dbReference>
<feature type="transmembrane region" description="Helical" evidence="7">
    <location>
        <begin position="436"/>
        <end position="460"/>
    </location>
</feature>
<keyword evidence="3 7" id="KW-0812">Transmembrane</keyword>
<feature type="domain" description="Major facilitator superfamily (MFS) profile" evidence="8">
    <location>
        <begin position="10"/>
        <end position="464"/>
    </location>
</feature>
<evidence type="ECO:0000313" key="9">
    <source>
        <dbReference type="EMBL" id="KAL1596592.1"/>
    </source>
</evidence>
<dbReference type="PANTHER" id="PTHR23504">
    <property type="entry name" value="MAJOR FACILITATOR SUPERFAMILY DOMAIN-CONTAINING PROTEIN 10"/>
    <property type="match status" value="1"/>
</dbReference>
<keyword evidence="5 7" id="KW-0472">Membrane</keyword>
<evidence type="ECO:0000256" key="6">
    <source>
        <dbReference type="SAM" id="MobiDB-lite"/>
    </source>
</evidence>
<dbReference type="InterPro" id="IPR011042">
    <property type="entry name" value="6-blade_b-propeller_TolB-like"/>
</dbReference>
<evidence type="ECO:0000256" key="1">
    <source>
        <dbReference type="ARBA" id="ARBA00004141"/>
    </source>
</evidence>
<feature type="transmembrane region" description="Helical" evidence="7">
    <location>
        <begin position="187"/>
        <end position="204"/>
    </location>
</feature>
<evidence type="ECO:0000256" key="3">
    <source>
        <dbReference type="ARBA" id="ARBA00022692"/>
    </source>
</evidence>
<dbReference type="InterPro" id="IPR029058">
    <property type="entry name" value="AB_hydrolase_fold"/>
</dbReference>
<organism evidence="9 10">
    <name type="scientific">Paraconiothyrium brasiliense</name>
    <dbReference type="NCBI Taxonomy" id="300254"/>
    <lineage>
        <taxon>Eukaryota</taxon>
        <taxon>Fungi</taxon>
        <taxon>Dikarya</taxon>
        <taxon>Ascomycota</taxon>
        <taxon>Pezizomycotina</taxon>
        <taxon>Dothideomycetes</taxon>
        <taxon>Pleosporomycetidae</taxon>
        <taxon>Pleosporales</taxon>
        <taxon>Massarineae</taxon>
        <taxon>Didymosphaeriaceae</taxon>
        <taxon>Paraconiothyrium</taxon>
    </lineage>
</organism>
<keyword evidence="4 7" id="KW-1133">Transmembrane helix</keyword>
<keyword evidence="2" id="KW-0813">Transport</keyword>
<proteinExistence type="predicted"/>
<dbReference type="CDD" id="cd17330">
    <property type="entry name" value="MFS_SLC46_TetA_like"/>
    <property type="match status" value="1"/>
</dbReference>
<evidence type="ECO:0000256" key="4">
    <source>
        <dbReference type="ARBA" id="ARBA00022989"/>
    </source>
</evidence>
<comment type="subcellular location">
    <subcellularLocation>
        <location evidence="1">Membrane</location>
        <topology evidence="1">Multi-pass membrane protein</topology>
    </subcellularLocation>
</comment>
<feature type="transmembrane region" description="Helical" evidence="7">
    <location>
        <begin position="373"/>
        <end position="391"/>
    </location>
</feature>
<sequence length="1281" mass="140629">MTERRLPVKQLVILSICRFAEPIALTSVFPYIPEMMESFGVPENDIARWAGFTSAVFSIAQAVTGIPWGAASDRFGRKPIILIGLFNTMVCMLLFGFSTSLPMAITARALQGLGNGNVGILRTTVAELCPWKELQPRAFSIMPLVYTIGAIFGPTLGGALSNPLRVDPRKPRGGSLFERFPYSPPNLVAAALFTIGIVTGWLFLKESLEKRKHHRDLGLIVGSKITAFVRKRLHISRKQKKIHSEREPLLGQAKVANDEEATPKGTNVAVDEGRPRVRDVLTYQTILNLVVYTLLAFYTLAYDQIIPVLLHHPAMSIDDPNVSLPFKFSGGFGIDSQRIGMMFTIFAITSMLTQFLLFPVLARRWGVLNCLRISFLIFPIMYFITPFVTLIPDQTTKEVVMVTILIIRGFGGTFAFPTTTIMLTNRSLFTWSLKKGYIIIPFWTLSFISLLSFIPTLWLIEGKGFGDDPDSDADSVVSATAPSDHTEYVQDADALSESEYGEPTTLLSHASTRDSEAITTDDEGYSEDETPGEGHRGRRAGIHNMNHAASAKLPISTVSMPTVQLKLIPEGENSPNRPNVPYLPTTRGMLAAPRRGNAIVNPSGELALFSSTSYNWTAGKSSTTWKFLDIASGNITDAPIDADVSEVVWVGATNTSVLYINGTNEEVAGGVTLYTADLGGDEFAPKLVASLNAPFQGLKAVQTESGDINFVVNALAYSNGSAYNEELATAAKSTGQVYNANFIRHWDTYITAERYAAFSGVLSSGYGGLSLEGDLKNLLVGINASTTRPETPVQPFGDAGDYDISPDGSTVAFLTKAPELPKSNYTASYIYVVPHDGSEVPVAVNGPGSSAPATAQGASQGPRWSPDGKKLAYSQQDGVAYESDRFKLYVATIDGLNSEVTAIAEDWDSSPSSLSWSHDGKDLWVVSELYAANRLFIVPTDSDSSFTPKNITGPSPNLADFALLPSGEALISASSTWSSKIWYTQGPDSEPTVLFSAHEVDFELAGLLPNSTTNFWYTGGDGEQVQTFVYYPTDFTTDKKWPLVFMIHGGPQSSQGDTWSTRWNLRLWAEQGFVVVVPQFTGTPSYGQNFTDAITNNWAGTPYRDFEALFAHIEENIDYIDTDRAVAAGASFGAFSINWIQGHELGRKFKALVSHDGKSNQFGAYATDELWFIQHDQNGTLWDNRENYAKWDPLTHAKNFSTPQFIVHNDLDYRVVQSDGVALFNILQSLGVPSRFLHFPDEGHWVTGRDNSLVWHTHIFNWIRYWVGLDEALITEGVIDQ</sequence>
<gene>
    <name evidence="9" type="primary">dpp5_2</name>
    <name evidence="9" type="ORF">SLS60_009240</name>
</gene>
<feature type="transmembrane region" description="Helical" evidence="7">
    <location>
        <begin position="280"/>
        <end position="301"/>
    </location>
</feature>
<dbReference type="InterPro" id="IPR001375">
    <property type="entry name" value="Peptidase_S9_cat"/>
</dbReference>
<feature type="region of interest" description="Disordered" evidence="6">
    <location>
        <begin position="506"/>
        <end position="535"/>
    </location>
</feature>
<evidence type="ECO:0000313" key="10">
    <source>
        <dbReference type="Proteomes" id="UP001521785"/>
    </source>
</evidence>
<evidence type="ECO:0000256" key="5">
    <source>
        <dbReference type="ARBA" id="ARBA00023136"/>
    </source>
</evidence>
<evidence type="ECO:0000259" key="8">
    <source>
        <dbReference type="PROSITE" id="PS50850"/>
    </source>
</evidence>
<dbReference type="Gene3D" id="3.40.50.1820">
    <property type="entry name" value="alpha/beta hydrolase"/>
    <property type="match status" value="1"/>
</dbReference>
<feature type="region of interest" description="Disordered" evidence="6">
    <location>
        <begin position="846"/>
        <end position="869"/>
    </location>
</feature>
<evidence type="ECO:0000256" key="2">
    <source>
        <dbReference type="ARBA" id="ARBA00022448"/>
    </source>
</evidence>
<dbReference type="PROSITE" id="PS50850">
    <property type="entry name" value="MFS"/>
    <property type="match status" value="1"/>
</dbReference>
<dbReference type="Proteomes" id="UP001521785">
    <property type="component" value="Unassembled WGS sequence"/>
</dbReference>
<dbReference type="InterPro" id="IPR011659">
    <property type="entry name" value="WD40"/>
</dbReference>
<dbReference type="Pfam" id="PF07690">
    <property type="entry name" value="MFS_1"/>
    <property type="match status" value="1"/>
</dbReference>
<dbReference type="InterPro" id="IPR011701">
    <property type="entry name" value="MFS"/>
</dbReference>
<dbReference type="PANTHER" id="PTHR23504:SF8">
    <property type="entry name" value="TRANSPORTER, PUTATIVE (AFU_ORTHOLOGUE AFUA_1G03730)-RELATED"/>
    <property type="match status" value="1"/>
</dbReference>
<dbReference type="InterPro" id="IPR036259">
    <property type="entry name" value="MFS_trans_sf"/>
</dbReference>
<keyword evidence="10" id="KW-1185">Reference proteome</keyword>
<dbReference type="InterPro" id="IPR020846">
    <property type="entry name" value="MFS_dom"/>
</dbReference>
<feature type="transmembrane region" description="Helical" evidence="7">
    <location>
        <begin position="339"/>
        <end position="361"/>
    </location>
</feature>